<dbReference type="Proteomes" id="UP001057402">
    <property type="component" value="Chromosome 8"/>
</dbReference>
<organism evidence="1 2">
    <name type="scientific">Melastoma candidum</name>
    <dbReference type="NCBI Taxonomy" id="119954"/>
    <lineage>
        <taxon>Eukaryota</taxon>
        <taxon>Viridiplantae</taxon>
        <taxon>Streptophyta</taxon>
        <taxon>Embryophyta</taxon>
        <taxon>Tracheophyta</taxon>
        <taxon>Spermatophyta</taxon>
        <taxon>Magnoliopsida</taxon>
        <taxon>eudicotyledons</taxon>
        <taxon>Gunneridae</taxon>
        <taxon>Pentapetalae</taxon>
        <taxon>rosids</taxon>
        <taxon>malvids</taxon>
        <taxon>Myrtales</taxon>
        <taxon>Melastomataceae</taxon>
        <taxon>Melastomatoideae</taxon>
        <taxon>Melastomateae</taxon>
        <taxon>Melastoma</taxon>
    </lineage>
</organism>
<evidence type="ECO:0000313" key="2">
    <source>
        <dbReference type="Proteomes" id="UP001057402"/>
    </source>
</evidence>
<dbReference type="EMBL" id="CM042887">
    <property type="protein sequence ID" value="KAI4331101.1"/>
    <property type="molecule type" value="Genomic_DNA"/>
</dbReference>
<sequence length="131" mass="15062">MSTREQLSAKIRELRESYNGHTTHFSLPKSDLTSSFSFLLSPVKLGQLLHCDNCRCESSPTLPFKRCSLFAPDADVHALGLLCTDQTGRRTRGSDTMKDFKSSTDCKRREERKKVTEEKEEENRRKEEEGF</sequence>
<evidence type="ECO:0000313" key="1">
    <source>
        <dbReference type="EMBL" id="KAI4331101.1"/>
    </source>
</evidence>
<reference evidence="2" key="1">
    <citation type="journal article" date="2023" name="Front. Plant Sci.">
        <title>Chromosomal-level genome assembly of Melastoma candidum provides insights into trichome evolution.</title>
        <authorList>
            <person name="Zhong Y."/>
            <person name="Wu W."/>
            <person name="Sun C."/>
            <person name="Zou P."/>
            <person name="Liu Y."/>
            <person name="Dai S."/>
            <person name="Zhou R."/>
        </authorList>
    </citation>
    <scope>NUCLEOTIDE SEQUENCE [LARGE SCALE GENOMIC DNA]</scope>
</reference>
<comment type="caution">
    <text evidence="1">The sequence shown here is derived from an EMBL/GenBank/DDBJ whole genome shotgun (WGS) entry which is preliminary data.</text>
</comment>
<protein>
    <submittedName>
        <fullName evidence="1">Uncharacterized protein</fullName>
    </submittedName>
</protein>
<accession>A0ACB9N489</accession>
<name>A0ACB9N489_9MYRT</name>
<gene>
    <name evidence="1" type="ORF">MLD38_029324</name>
</gene>
<keyword evidence="2" id="KW-1185">Reference proteome</keyword>
<proteinExistence type="predicted"/>